<dbReference type="KEGG" id="cinf:CINF_1316"/>
<dbReference type="RefSeq" id="WP_179974967.1">
    <property type="nucleotide sequence ID" value="NZ_CP049075.1"/>
</dbReference>
<gene>
    <name evidence="4" type="ORF">CINF_1316</name>
</gene>
<keyword evidence="5" id="KW-1185">Reference proteome</keyword>
<protein>
    <submittedName>
        <fullName evidence="4">Putative membrane protein</fullName>
    </submittedName>
</protein>
<feature type="region of interest" description="Disordered" evidence="1">
    <location>
        <begin position="173"/>
        <end position="194"/>
    </location>
</feature>
<keyword evidence="3" id="KW-0732">Signal</keyword>
<keyword evidence="2" id="KW-0472">Membrane</keyword>
<accession>A0A7H9CJK6</accession>
<evidence type="ECO:0000313" key="4">
    <source>
        <dbReference type="EMBL" id="QLI05801.1"/>
    </source>
</evidence>
<reference evidence="4 5" key="1">
    <citation type="submission" date="2020-02" db="EMBL/GenBank/DDBJ databases">
        <title>Complete genome sequence of the novel Campylobacter species Candidatus Campylobacter infans.</title>
        <authorList>
            <person name="Duim B."/>
            <person name="Zomer A."/>
            <person name="van der Graaf L."/>
            <person name="Wagenaar J."/>
        </authorList>
    </citation>
    <scope>NUCLEOTIDE SEQUENCE [LARGE SCALE GENOMIC DNA]</scope>
    <source>
        <strain evidence="4 5">19S00001</strain>
    </source>
</reference>
<evidence type="ECO:0000313" key="5">
    <source>
        <dbReference type="Proteomes" id="UP000509414"/>
    </source>
</evidence>
<name>A0A7H9CJK6_9BACT</name>
<dbReference type="AlphaFoldDB" id="A0A7H9CJK6"/>
<proteinExistence type="predicted"/>
<dbReference type="EMBL" id="CP049075">
    <property type="protein sequence ID" value="QLI05801.1"/>
    <property type="molecule type" value="Genomic_DNA"/>
</dbReference>
<feature type="signal peptide" evidence="3">
    <location>
        <begin position="1"/>
        <end position="19"/>
    </location>
</feature>
<sequence length="296" mass="33911">MKFARIGVLLSLFFNLSFAANLLSYDFTIQDDYVDIMLEFDEPFNDKIRQQNANGLTFLLFDNLNTNNASTNNLDSKILESISILNADKSLQIQIKSANKLKIMVAKSTDALSMRARITNAALDFSAINTQENADLDNRYISVIVVLGVLCVILLIIKRAIVRKQKKLNEKPSTKNQKLSFDIPAQTQKKQENNEVDKANVKFDLDFGLDNANDVKILCQKSLDEQNKLMLLKYENRKYLVLVGNSNVMLDRFGEDKISNKNDFELFFEENKHKLNKYLASRQNSLNDYKNKLDVD</sequence>
<evidence type="ECO:0000256" key="3">
    <source>
        <dbReference type="SAM" id="SignalP"/>
    </source>
</evidence>
<evidence type="ECO:0000256" key="2">
    <source>
        <dbReference type="SAM" id="Phobius"/>
    </source>
</evidence>
<evidence type="ECO:0000256" key="1">
    <source>
        <dbReference type="SAM" id="MobiDB-lite"/>
    </source>
</evidence>
<organism evidence="4 5">
    <name type="scientific">Candidatus Campylobacter infans</name>
    <dbReference type="NCBI Taxonomy" id="2561898"/>
    <lineage>
        <taxon>Bacteria</taxon>
        <taxon>Pseudomonadati</taxon>
        <taxon>Campylobacterota</taxon>
        <taxon>Epsilonproteobacteria</taxon>
        <taxon>Campylobacterales</taxon>
        <taxon>Campylobacteraceae</taxon>
        <taxon>Campylobacter</taxon>
    </lineage>
</organism>
<keyword evidence="2" id="KW-0812">Transmembrane</keyword>
<feature type="transmembrane region" description="Helical" evidence="2">
    <location>
        <begin position="140"/>
        <end position="157"/>
    </location>
</feature>
<feature type="chain" id="PRO_5028992665" evidence="3">
    <location>
        <begin position="20"/>
        <end position="296"/>
    </location>
</feature>
<dbReference type="Proteomes" id="UP000509414">
    <property type="component" value="Chromosome"/>
</dbReference>
<keyword evidence="2" id="KW-1133">Transmembrane helix</keyword>